<keyword evidence="5" id="KW-1185">Reference proteome</keyword>
<dbReference type="Gene3D" id="2.60.120.380">
    <property type="match status" value="1"/>
</dbReference>
<dbReference type="Pfam" id="PF18962">
    <property type="entry name" value="Por_Secre_tail"/>
    <property type="match status" value="1"/>
</dbReference>
<dbReference type="SUPFAM" id="SSF49785">
    <property type="entry name" value="Galactose-binding domain-like"/>
    <property type="match status" value="1"/>
</dbReference>
<evidence type="ECO:0000313" key="5">
    <source>
        <dbReference type="Proteomes" id="UP000321578"/>
    </source>
</evidence>
<name>A0A5C6ZGN6_9FLAO</name>
<protein>
    <submittedName>
        <fullName evidence="4">T9SS type A sorting domain-containing protein</fullName>
    </submittedName>
</protein>
<comment type="caution">
    <text evidence="4">The sequence shown here is derived from an EMBL/GenBank/DDBJ whole genome shotgun (WGS) entry which is preliminary data.</text>
</comment>
<dbReference type="Proteomes" id="UP000321578">
    <property type="component" value="Unassembled WGS sequence"/>
</dbReference>
<dbReference type="InterPro" id="IPR026444">
    <property type="entry name" value="Secre_tail"/>
</dbReference>
<feature type="chain" id="PRO_5022792686" evidence="2">
    <location>
        <begin position="25"/>
        <end position="908"/>
    </location>
</feature>
<evidence type="ECO:0000313" key="4">
    <source>
        <dbReference type="EMBL" id="TXD88382.1"/>
    </source>
</evidence>
<feature type="domain" description="Peptidase M12B" evidence="3">
    <location>
        <begin position="210"/>
        <end position="429"/>
    </location>
</feature>
<dbReference type="EMBL" id="VORO01000014">
    <property type="protein sequence ID" value="TXD88382.1"/>
    <property type="molecule type" value="Genomic_DNA"/>
</dbReference>
<sequence>MKNNYLKCISNFVFCILVSAPTFAQNPRSFWTEATPKQKLVAPVNADDFATMPSAKHYVQNIDQLKSALEDAPSRKGNSNPSNVILDFPNSRGSFDSYRILEASIMEEALQNKYPNMRSYVGQGVKNPSSLIRFSVTPKGLNTVAFTDQGIELIDISENGADNEYLVYNRRDVNNSQEEWICDFVDDVEDNTTFDESGLASRNANDGQMREFRLAIACTVEYAQFHGGTVPDVMAAMVEVMTSVNGVYEKDLSVTMVMVDNESIIFLGPDVESDPYTNSNSNAMLNQNQTTVDANIGVANYDIGHVFTTGGGGIAELRSPCTGSKARGVTGLPNPIGDRFALDFVAHEMGHQFGSPHTFNGNAGSNCLNQRTQSTAYEPGSGSTIMSYAGICSPQNVQLNSDGYFHQKSLQVMFDNITSGLSQCATLTPTGNSAPTADAGTNYTMPKSTPYKLTGSSTDPDGIASHTYTWEQYDLGPTGAPTETTLLGPIVRSRQGTVNPVRYIPRLEDIAVNGGVSAAWEKLAAISRPLNFRLTVRDNVIAGGQTATDIMTATVNADAGPFQVTSQSTNQIVWTPGDTETITWNVAGTTGNGINTANVNILLSTDKGVTYDTVLASNVPNDGSQDITVPNVSAAFCRVMVEAVGNIFFNVNEEFLAIGDYTYIPGNACQDYFFTADIQLEENASQFSGYTLPIPDSKTITDINVSVDVTTSNNAELVIGIRGPYNSPSGITYLLQNVNRCPGLPDVIVTFDDEGVVNPCTDTSNNIAIQPAQPLSAADGSNSQGDWVFFIGDVVVNNNFATWNNVTLTICEEGGFEPVLSTTNVGLDASFSVFPNPNNGEFTVKFNGTSGNVDLQVFDIRGRSVFNNSYDSAGEFNQTINLGNVQSGMYLLNVNTDAGKVTKKLIVE</sequence>
<dbReference type="Pfam" id="PF13583">
    <property type="entry name" value="Reprolysin_4"/>
    <property type="match status" value="1"/>
</dbReference>
<feature type="signal peptide" evidence="2">
    <location>
        <begin position="1"/>
        <end position="24"/>
    </location>
</feature>
<accession>A0A5C6ZGN6</accession>
<dbReference type="SUPFAM" id="SSF55486">
    <property type="entry name" value="Metalloproteases ('zincins'), catalytic domain"/>
    <property type="match status" value="1"/>
</dbReference>
<dbReference type="NCBIfam" id="TIGR04183">
    <property type="entry name" value="Por_Secre_tail"/>
    <property type="match status" value="1"/>
</dbReference>
<dbReference type="InterPro" id="IPR008979">
    <property type="entry name" value="Galactose-bd-like_sf"/>
</dbReference>
<dbReference type="Gene3D" id="3.40.390.10">
    <property type="entry name" value="Collagenase (Catalytic Domain)"/>
    <property type="match status" value="1"/>
</dbReference>
<keyword evidence="1 2" id="KW-0732">Signal</keyword>
<reference evidence="4 5" key="1">
    <citation type="submission" date="2019-08" db="EMBL/GenBank/DDBJ databases">
        <title>Genomes of Subsaximicrobium wynnwilliamsii strains.</title>
        <authorList>
            <person name="Bowman J.P."/>
        </authorList>
    </citation>
    <scope>NUCLEOTIDE SEQUENCE [LARGE SCALE GENOMIC DNA]</scope>
    <source>
        <strain evidence="4 5">2-80-2</strain>
    </source>
</reference>
<evidence type="ECO:0000256" key="2">
    <source>
        <dbReference type="SAM" id="SignalP"/>
    </source>
</evidence>
<dbReference type="Gene3D" id="2.60.40.10">
    <property type="entry name" value="Immunoglobulins"/>
    <property type="match status" value="1"/>
</dbReference>
<dbReference type="GO" id="GO:0006508">
    <property type="term" value="P:proteolysis"/>
    <property type="evidence" value="ECO:0007669"/>
    <property type="project" value="InterPro"/>
</dbReference>
<evidence type="ECO:0000259" key="3">
    <source>
        <dbReference type="PROSITE" id="PS50215"/>
    </source>
</evidence>
<dbReference type="RefSeq" id="WP_147086974.1">
    <property type="nucleotide sequence ID" value="NZ_VORO01000014.1"/>
</dbReference>
<dbReference type="PROSITE" id="PS50215">
    <property type="entry name" value="ADAM_MEPRO"/>
    <property type="match status" value="1"/>
</dbReference>
<dbReference type="InterPro" id="IPR024079">
    <property type="entry name" value="MetalloPept_cat_dom_sf"/>
</dbReference>
<dbReference type="InterPro" id="IPR013783">
    <property type="entry name" value="Ig-like_fold"/>
</dbReference>
<dbReference type="AlphaFoldDB" id="A0A5C6ZGN6"/>
<dbReference type="Gene3D" id="2.60.120.260">
    <property type="entry name" value="Galactose-binding domain-like"/>
    <property type="match status" value="1"/>
</dbReference>
<dbReference type="InterPro" id="IPR001590">
    <property type="entry name" value="Peptidase_M12B"/>
</dbReference>
<gene>
    <name evidence="4" type="ORF">ESY86_12750</name>
</gene>
<evidence type="ECO:0000256" key="1">
    <source>
        <dbReference type="ARBA" id="ARBA00022729"/>
    </source>
</evidence>
<proteinExistence type="predicted"/>
<organism evidence="4 5">
    <name type="scientific">Subsaximicrobium wynnwilliamsii</name>
    <dbReference type="NCBI Taxonomy" id="291179"/>
    <lineage>
        <taxon>Bacteria</taxon>
        <taxon>Pseudomonadati</taxon>
        <taxon>Bacteroidota</taxon>
        <taxon>Flavobacteriia</taxon>
        <taxon>Flavobacteriales</taxon>
        <taxon>Flavobacteriaceae</taxon>
        <taxon>Subsaximicrobium</taxon>
    </lineage>
</organism>
<dbReference type="GO" id="GO:0004222">
    <property type="term" value="F:metalloendopeptidase activity"/>
    <property type="evidence" value="ECO:0007669"/>
    <property type="project" value="InterPro"/>
</dbReference>